<organism evidence="1 2">
    <name type="scientific">Pseudacidovorax intermedius</name>
    <dbReference type="NCBI Taxonomy" id="433924"/>
    <lineage>
        <taxon>Bacteria</taxon>
        <taxon>Pseudomonadati</taxon>
        <taxon>Pseudomonadota</taxon>
        <taxon>Betaproteobacteria</taxon>
        <taxon>Burkholderiales</taxon>
        <taxon>Comamonadaceae</taxon>
        <taxon>Pseudacidovorax</taxon>
    </lineage>
</organism>
<dbReference type="Proteomes" id="UP000255265">
    <property type="component" value="Unassembled WGS sequence"/>
</dbReference>
<protein>
    <submittedName>
        <fullName evidence="1">Type VI secretion system protein ImpJ</fullName>
    </submittedName>
</protein>
<dbReference type="AlphaFoldDB" id="A0A370F740"/>
<dbReference type="PANTHER" id="PTHR35566:SF6">
    <property type="entry name" value="CYTOPLASMIC PROTEIN"/>
    <property type="match status" value="1"/>
</dbReference>
<comment type="caution">
    <text evidence="1">The sequence shown here is derived from an EMBL/GenBank/DDBJ whole genome shotgun (WGS) entry which is preliminary data.</text>
</comment>
<accession>A0A370F740</accession>
<dbReference type="Pfam" id="PF05936">
    <property type="entry name" value="T6SS_VasE"/>
    <property type="match status" value="1"/>
</dbReference>
<name>A0A370F740_9BURK</name>
<dbReference type="PANTHER" id="PTHR35566">
    <property type="entry name" value="BLR3599 PROTEIN"/>
    <property type="match status" value="1"/>
</dbReference>
<dbReference type="OrthoDB" id="9775333at2"/>
<sequence>MSWYNKVAWSEGLFLRPQLFQQQERYLELLAHKRAATLGPFFWGFSHYAIDAESLSLGKVVLASAAGVFSDGTPFDTPGQTPPPAPLTILPEHLDQIIYLAVPIRTPNGEETTFEDVASAAASLARFVVFDTELRDSNSVGQGPKTVQLSRLRLCLLPEREMTSAWIGLPLTKVTTLRSDGSIAIEANLIPPVAGYGGSTLLKDWITHLHGLCRLRAQSLAARLSGSDGNATEAAEVSDFLLLQVLNRYEPLLEHWLGVPETSPEVLYMSLRAMSSELSTYVRASTRRPKAHPAYQHVDPYTSFKELIGDVQALLNEVLVRSAQSIPLSERPNGVRLASVDPSELQGFAGLVFAVAAHLPPDQLVTQFPARCKVGPSDRLAELIRSHLPGIALQALPVPPRQIPFNAGFVYFQLEARGPLWAHLERHGGLALHVAGELPGLRMELWGIREK</sequence>
<dbReference type="RefSeq" id="WP_114804904.1">
    <property type="nucleotide sequence ID" value="NZ_QQAV01000017.1"/>
</dbReference>
<dbReference type="InterPro" id="IPR010263">
    <property type="entry name" value="T6SS_TssK"/>
</dbReference>
<dbReference type="EMBL" id="QQAV01000017">
    <property type="protein sequence ID" value="RDI17358.1"/>
    <property type="molecule type" value="Genomic_DNA"/>
</dbReference>
<evidence type="ECO:0000313" key="2">
    <source>
        <dbReference type="Proteomes" id="UP000255265"/>
    </source>
</evidence>
<reference evidence="1 2" key="1">
    <citation type="submission" date="2018-07" db="EMBL/GenBank/DDBJ databases">
        <title>Genomic Encyclopedia of Type Strains, Phase IV (KMG-IV): sequencing the most valuable type-strain genomes for metagenomic binning, comparative biology and taxonomic classification.</title>
        <authorList>
            <person name="Goeker M."/>
        </authorList>
    </citation>
    <scope>NUCLEOTIDE SEQUENCE [LARGE SCALE GENOMIC DNA]</scope>
    <source>
        <strain evidence="1 2">DSM 21352</strain>
    </source>
</reference>
<keyword evidence="2" id="KW-1185">Reference proteome</keyword>
<dbReference type="NCBIfam" id="TIGR03353">
    <property type="entry name" value="VI_chp_4"/>
    <property type="match status" value="1"/>
</dbReference>
<gene>
    <name evidence="1" type="ORF">DFR41_11784</name>
</gene>
<proteinExistence type="predicted"/>
<evidence type="ECO:0000313" key="1">
    <source>
        <dbReference type="EMBL" id="RDI17358.1"/>
    </source>
</evidence>